<dbReference type="InterPro" id="IPR025336">
    <property type="entry name" value="SCO4226-like"/>
</dbReference>
<dbReference type="Pfam" id="PF14026">
    <property type="entry name" value="SCO4226-like"/>
    <property type="match status" value="1"/>
</dbReference>
<dbReference type="Proteomes" id="UP000186905">
    <property type="component" value="Unassembled WGS sequence"/>
</dbReference>
<accession>A0A1Q9H0V4</accession>
<protein>
    <recommendedName>
        <fullName evidence="3">DUF4242 domain-containing protein</fullName>
    </recommendedName>
</protein>
<dbReference type="RefSeq" id="WP_075762109.1">
    <property type="nucleotide sequence ID" value="NZ_MJIL01000044.1"/>
</dbReference>
<comment type="caution">
    <text evidence="1">The sequence shown here is derived from an EMBL/GenBank/DDBJ whole genome shotgun (WGS) entry which is preliminary data.</text>
</comment>
<dbReference type="AlphaFoldDB" id="A0A1Q9H0V4"/>
<evidence type="ECO:0000313" key="1">
    <source>
        <dbReference type="EMBL" id="OLQ81171.1"/>
    </source>
</evidence>
<sequence>MPKFIDTHPMEPFTADELKKLQNAAPDEFGVTHHDILFSEKDNKIYCVLDAPNAEAIHKHHEKAGIKCDWVCEVQSTRE</sequence>
<dbReference type="OrthoDB" id="9800027at2"/>
<dbReference type="InterPro" id="IPR042557">
    <property type="entry name" value="SCO4226"/>
</dbReference>
<name>A0A1Q9H0V4_9GAMM</name>
<organism evidence="1 2">
    <name type="scientific">Photobacterium proteolyticum</name>
    <dbReference type="NCBI Taxonomy" id="1903952"/>
    <lineage>
        <taxon>Bacteria</taxon>
        <taxon>Pseudomonadati</taxon>
        <taxon>Pseudomonadota</taxon>
        <taxon>Gammaproteobacteria</taxon>
        <taxon>Vibrionales</taxon>
        <taxon>Vibrionaceae</taxon>
        <taxon>Photobacterium</taxon>
    </lineage>
</organism>
<evidence type="ECO:0000313" key="2">
    <source>
        <dbReference type="Proteomes" id="UP000186905"/>
    </source>
</evidence>
<proteinExistence type="predicted"/>
<evidence type="ECO:0008006" key="3">
    <source>
        <dbReference type="Google" id="ProtNLM"/>
    </source>
</evidence>
<dbReference type="Gene3D" id="3.30.70.3090">
    <property type="entry name" value="ORF SCO4226, nickel-binding ferredoxin-like monomer"/>
    <property type="match status" value="1"/>
</dbReference>
<reference evidence="1 2" key="1">
    <citation type="submission" date="2016-09" db="EMBL/GenBank/DDBJ databases">
        <title>Photobacterium proteolyticum sp. nov. a protease producing bacterium isolated from ocean sediments of Laizhou Bay.</title>
        <authorList>
            <person name="Li Y."/>
        </authorList>
    </citation>
    <scope>NUCLEOTIDE SEQUENCE [LARGE SCALE GENOMIC DNA]</scope>
    <source>
        <strain evidence="1 2">13-12</strain>
    </source>
</reference>
<gene>
    <name evidence="1" type="ORF">BIT28_08090</name>
</gene>
<dbReference type="STRING" id="1903952.BIT28_08090"/>
<dbReference type="EMBL" id="MJIL01000044">
    <property type="protein sequence ID" value="OLQ81171.1"/>
    <property type="molecule type" value="Genomic_DNA"/>
</dbReference>
<keyword evidence="2" id="KW-1185">Reference proteome</keyword>